<name>A0A2W5R087_ANCNO</name>
<keyword evidence="2" id="KW-0520">NAD</keyword>
<evidence type="ECO:0000256" key="2">
    <source>
        <dbReference type="ARBA" id="ARBA00023027"/>
    </source>
</evidence>
<evidence type="ECO:0000256" key="1">
    <source>
        <dbReference type="ARBA" id="ARBA00023002"/>
    </source>
</evidence>
<proteinExistence type="predicted"/>
<evidence type="ECO:0000259" key="3">
    <source>
        <dbReference type="Pfam" id="PF02826"/>
    </source>
</evidence>
<evidence type="ECO:0000313" key="4">
    <source>
        <dbReference type="EMBL" id="PZQ80555.1"/>
    </source>
</evidence>
<dbReference type="PANTHER" id="PTHR43333">
    <property type="entry name" value="2-HACID_DH_C DOMAIN-CONTAINING PROTEIN"/>
    <property type="match status" value="1"/>
</dbReference>
<evidence type="ECO:0000313" key="5">
    <source>
        <dbReference type="Proteomes" id="UP000248887"/>
    </source>
</evidence>
<dbReference type="Pfam" id="PF02826">
    <property type="entry name" value="2-Hacid_dh_C"/>
    <property type="match status" value="1"/>
</dbReference>
<dbReference type="SUPFAM" id="SSF51735">
    <property type="entry name" value="NAD(P)-binding Rossmann-fold domains"/>
    <property type="match status" value="1"/>
</dbReference>
<dbReference type="CDD" id="cd12164">
    <property type="entry name" value="GDH_like_2"/>
    <property type="match status" value="1"/>
</dbReference>
<dbReference type="PANTHER" id="PTHR43333:SF1">
    <property type="entry name" value="D-ISOMER SPECIFIC 2-HYDROXYACID DEHYDROGENASE NAD-BINDING DOMAIN-CONTAINING PROTEIN"/>
    <property type="match status" value="1"/>
</dbReference>
<comment type="caution">
    <text evidence="4">The sequence shown here is derived from an EMBL/GenBank/DDBJ whole genome shotgun (WGS) entry which is preliminary data.</text>
</comment>
<dbReference type="Gene3D" id="3.40.50.720">
    <property type="entry name" value="NAD(P)-binding Rossmann-like Domain"/>
    <property type="match status" value="2"/>
</dbReference>
<gene>
    <name evidence="4" type="ORF">DI549_16820</name>
</gene>
<dbReference type="GO" id="GO:0016491">
    <property type="term" value="F:oxidoreductase activity"/>
    <property type="evidence" value="ECO:0007669"/>
    <property type="project" value="UniProtKB-KW"/>
</dbReference>
<organism evidence="4 5">
    <name type="scientific">Ancylobacter novellus</name>
    <name type="common">Thiobacillus novellus</name>
    <dbReference type="NCBI Taxonomy" id="921"/>
    <lineage>
        <taxon>Bacteria</taxon>
        <taxon>Pseudomonadati</taxon>
        <taxon>Pseudomonadota</taxon>
        <taxon>Alphaproteobacteria</taxon>
        <taxon>Hyphomicrobiales</taxon>
        <taxon>Xanthobacteraceae</taxon>
        <taxon>Ancylobacter</taxon>
    </lineage>
</organism>
<sequence>MSRDALVFYSPVDDPVAWREALSAELPDLDFRVDPDVGDPADIRYALVWLPPKGFFTRFPNLQLVTNLGAGVDALVRRDDLVPVKFSRLNDPGMVAMMTSYVVFAVTRYARDIPVFERAKRRGEWDYVHPRALSDIKVAVLGLGELGGPAARTLASMGFTVTGWSRSKKDIEGVTSETGRDGLERVLAGNEIIVSLLPLTPESRGLLGARELALMPKGAKFINASRGAVVDEAALIEALRSGHLGEATLDVFETEPLPQGHPFWTLDNVLITPHLASITVPKLAARDVAESIRRVRQGLAPLHEVDPGRGY</sequence>
<protein>
    <submittedName>
        <fullName evidence="4">Glyoxylate/hydroxypyruvate reductase A</fullName>
    </submittedName>
</protein>
<dbReference type="InterPro" id="IPR036291">
    <property type="entry name" value="NAD(P)-bd_dom_sf"/>
</dbReference>
<dbReference type="AlphaFoldDB" id="A0A2W5R087"/>
<dbReference type="GO" id="GO:0051287">
    <property type="term" value="F:NAD binding"/>
    <property type="evidence" value="ECO:0007669"/>
    <property type="project" value="InterPro"/>
</dbReference>
<keyword evidence="4" id="KW-0670">Pyruvate</keyword>
<dbReference type="EMBL" id="QFQD01000062">
    <property type="protein sequence ID" value="PZQ80555.1"/>
    <property type="molecule type" value="Genomic_DNA"/>
</dbReference>
<dbReference type="InterPro" id="IPR006140">
    <property type="entry name" value="D-isomer_DH_NAD-bd"/>
</dbReference>
<reference evidence="4 5" key="1">
    <citation type="submission" date="2017-08" db="EMBL/GenBank/DDBJ databases">
        <title>Infants hospitalized years apart are colonized by the same room-sourced microbial strains.</title>
        <authorList>
            <person name="Brooks B."/>
            <person name="Olm M.R."/>
            <person name="Firek B.A."/>
            <person name="Baker R."/>
            <person name="Thomas B.C."/>
            <person name="Morowitz M.J."/>
            <person name="Banfield J.F."/>
        </authorList>
    </citation>
    <scope>NUCLEOTIDE SEQUENCE [LARGE SCALE GENOMIC DNA]</scope>
    <source>
        <strain evidence="4">S2_005_001_R2_27</strain>
    </source>
</reference>
<keyword evidence="1" id="KW-0560">Oxidoreductase</keyword>
<accession>A0A2W5R087</accession>
<feature type="domain" description="D-isomer specific 2-hydroxyacid dehydrogenase NAD-binding" evidence="3">
    <location>
        <begin position="106"/>
        <end position="276"/>
    </location>
</feature>
<dbReference type="Proteomes" id="UP000248887">
    <property type="component" value="Unassembled WGS sequence"/>
</dbReference>